<keyword evidence="1" id="KW-0812">Transmembrane</keyword>
<reference evidence="2 3" key="1">
    <citation type="submission" date="2019-02" db="EMBL/GenBank/DDBJ databases">
        <authorList>
            <person name="Li S.-H."/>
        </authorList>
    </citation>
    <scope>NUCLEOTIDE SEQUENCE [LARGE SCALE GENOMIC DNA]</scope>
    <source>
        <strain evidence="2 3">IMCC14385</strain>
    </source>
</reference>
<gene>
    <name evidence="2" type="ORF">EY643_03785</name>
</gene>
<name>A0A5P9NH23_9GAMM</name>
<dbReference type="Proteomes" id="UP000326287">
    <property type="component" value="Chromosome"/>
</dbReference>
<keyword evidence="1" id="KW-1133">Transmembrane helix</keyword>
<dbReference type="Pfam" id="PF16074">
    <property type="entry name" value="PilW"/>
    <property type="match status" value="1"/>
</dbReference>
<organism evidence="2 3">
    <name type="scientific">Halioglobus maricola</name>
    <dbReference type="NCBI Taxonomy" id="2601894"/>
    <lineage>
        <taxon>Bacteria</taxon>
        <taxon>Pseudomonadati</taxon>
        <taxon>Pseudomonadota</taxon>
        <taxon>Gammaproteobacteria</taxon>
        <taxon>Cellvibrionales</taxon>
        <taxon>Halieaceae</taxon>
        <taxon>Halioglobus</taxon>
    </lineage>
</organism>
<sequence>MGLAGRACSGIGLIELMISLALGALLSLGVAGLIVKAQRHYWHDEQLAQLRDNGRYALNLLRRELSMAGFFGYSLPQELEVDVEASDACYAHLLGPLPSIEHYDDLDQDGVSGALAGVPEPCRRQNYYQPGSDALLIRRVLDSPLRLRGETLKTAMDTAVYLQGEGGDARLAVGPGSAAILWRYSPYLWFVRNYSVVNGDGIPGLCRLRLSPNGARLAPVECLAEGVEMLQLEFALDTNGDMKADQWTSRPTASQLPQALLVRIRLSMRSVLPLSFSGGYLRHNMAAIVLLRNSDVLRS</sequence>
<dbReference type="InterPro" id="IPR012902">
    <property type="entry name" value="N_methyl_site"/>
</dbReference>
<keyword evidence="1" id="KW-0472">Membrane</keyword>
<accession>A0A5P9NH23</accession>
<keyword evidence="3" id="KW-1185">Reference proteome</keyword>
<evidence type="ECO:0000313" key="2">
    <source>
        <dbReference type="EMBL" id="QFU74835.1"/>
    </source>
</evidence>
<protein>
    <recommendedName>
        <fullName evidence="4">Pilus assembly protein PilW</fullName>
    </recommendedName>
</protein>
<feature type="transmembrane region" description="Helical" evidence="1">
    <location>
        <begin position="12"/>
        <end position="35"/>
    </location>
</feature>
<proteinExistence type="predicted"/>
<dbReference type="AlphaFoldDB" id="A0A5P9NH23"/>
<dbReference type="Pfam" id="PF07963">
    <property type="entry name" value="N_methyl"/>
    <property type="match status" value="1"/>
</dbReference>
<evidence type="ECO:0000313" key="3">
    <source>
        <dbReference type="Proteomes" id="UP000326287"/>
    </source>
</evidence>
<evidence type="ECO:0008006" key="4">
    <source>
        <dbReference type="Google" id="ProtNLM"/>
    </source>
</evidence>
<dbReference type="InterPro" id="IPR032092">
    <property type="entry name" value="PilW"/>
</dbReference>
<dbReference type="KEGG" id="halc:EY643_03785"/>
<dbReference type="EMBL" id="CP036422">
    <property type="protein sequence ID" value="QFU74835.1"/>
    <property type="molecule type" value="Genomic_DNA"/>
</dbReference>
<dbReference type="RefSeq" id="WP_152660942.1">
    <property type="nucleotide sequence ID" value="NZ_CP036422.1"/>
</dbReference>
<dbReference type="OrthoDB" id="5296662at2"/>
<evidence type="ECO:0000256" key="1">
    <source>
        <dbReference type="SAM" id="Phobius"/>
    </source>
</evidence>
<dbReference type="GO" id="GO:0043683">
    <property type="term" value="P:type IV pilus assembly"/>
    <property type="evidence" value="ECO:0007669"/>
    <property type="project" value="InterPro"/>
</dbReference>